<feature type="non-terminal residue" evidence="2">
    <location>
        <position position="114"/>
    </location>
</feature>
<dbReference type="SUPFAM" id="SSF49562">
    <property type="entry name" value="C2 domain (Calcium/lipid-binding domain, CaLB)"/>
    <property type="match status" value="1"/>
</dbReference>
<dbReference type="SMART" id="SM00239">
    <property type="entry name" value="C2"/>
    <property type="match status" value="1"/>
</dbReference>
<sequence length="114" mass="12599">MLNPTLELNINSASDLENVNHITKMDVYAVITLLGDKSEKKVKTPVDCYGGSNPNWNHAVKFSVDEKLAREGRLTIKLFSSRRLGDKHIGEVEVPSVYLLPSTYGNGNGHGMDQ</sequence>
<dbReference type="STRING" id="72664.V4P8F5"/>
<name>V4P8F5_EUTSA</name>
<protein>
    <recommendedName>
        <fullName evidence="1">C2 domain-containing protein</fullName>
    </recommendedName>
</protein>
<dbReference type="EMBL" id="KI517384">
    <property type="protein sequence ID" value="ESQ55906.1"/>
    <property type="molecule type" value="Genomic_DNA"/>
</dbReference>
<dbReference type="AlphaFoldDB" id="V4P8F5"/>
<dbReference type="GO" id="GO:0006952">
    <property type="term" value="P:defense response"/>
    <property type="evidence" value="ECO:0007669"/>
    <property type="project" value="InterPro"/>
</dbReference>
<dbReference type="Proteomes" id="UP000030689">
    <property type="component" value="Unassembled WGS sequence"/>
</dbReference>
<dbReference type="OrthoDB" id="270970at2759"/>
<dbReference type="PROSITE" id="PS50004">
    <property type="entry name" value="C2"/>
    <property type="match status" value="1"/>
</dbReference>
<accession>V4P8F5</accession>
<dbReference type="Gene3D" id="2.60.40.150">
    <property type="entry name" value="C2 domain"/>
    <property type="match status" value="1"/>
</dbReference>
<evidence type="ECO:0000259" key="1">
    <source>
        <dbReference type="PROSITE" id="PS50004"/>
    </source>
</evidence>
<dbReference type="OMA" id="EYTIMAS"/>
<dbReference type="InterPro" id="IPR044750">
    <property type="entry name" value="C2_SRC2/BAP"/>
</dbReference>
<dbReference type="InterPro" id="IPR000008">
    <property type="entry name" value="C2_dom"/>
</dbReference>
<evidence type="ECO:0000313" key="3">
    <source>
        <dbReference type="Proteomes" id="UP000030689"/>
    </source>
</evidence>
<dbReference type="InterPro" id="IPR035892">
    <property type="entry name" value="C2_domain_sf"/>
</dbReference>
<reference evidence="2 3" key="1">
    <citation type="journal article" date="2013" name="Front. Plant Sci.">
        <title>The Reference Genome of the Halophytic Plant Eutrema salsugineum.</title>
        <authorList>
            <person name="Yang R."/>
            <person name="Jarvis D.E."/>
            <person name="Chen H."/>
            <person name="Beilstein M.A."/>
            <person name="Grimwood J."/>
            <person name="Jenkins J."/>
            <person name="Shu S."/>
            <person name="Prochnik S."/>
            <person name="Xin M."/>
            <person name="Ma C."/>
            <person name="Schmutz J."/>
            <person name="Wing R.A."/>
            <person name="Mitchell-Olds T."/>
            <person name="Schumaker K.S."/>
            <person name="Wang X."/>
        </authorList>
    </citation>
    <scope>NUCLEOTIDE SEQUENCE [LARGE SCALE GENOMIC DNA]</scope>
</reference>
<gene>
    <name evidence="2" type="ORF">EUTSA_v10026994mg</name>
</gene>
<dbReference type="Gramene" id="ESQ55906">
    <property type="protein sequence ID" value="ESQ55906"/>
    <property type="gene ID" value="EUTSA_v10026994mg"/>
</dbReference>
<dbReference type="CDD" id="cd04051">
    <property type="entry name" value="C2_SRC2_like"/>
    <property type="match status" value="1"/>
</dbReference>
<feature type="domain" description="C2" evidence="1">
    <location>
        <begin position="1"/>
        <end position="109"/>
    </location>
</feature>
<dbReference type="Pfam" id="PF00168">
    <property type="entry name" value="C2"/>
    <property type="match status" value="1"/>
</dbReference>
<dbReference type="PANTHER" id="PTHR32246:SF130">
    <property type="entry name" value="CALCIUM-DEPENDENT LIPID-BINDING (CALB DOMAIN) FAMILY PROTEIN"/>
    <property type="match status" value="1"/>
</dbReference>
<evidence type="ECO:0000313" key="2">
    <source>
        <dbReference type="EMBL" id="ESQ55906.1"/>
    </source>
</evidence>
<dbReference type="PANTHER" id="PTHR32246">
    <property type="entry name" value="INGRESSION PROTEIN FIC1"/>
    <property type="match status" value="1"/>
</dbReference>
<keyword evidence="3" id="KW-1185">Reference proteome</keyword>
<proteinExistence type="predicted"/>
<organism evidence="2 3">
    <name type="scientific">Eutrema salsugineum</name>
    <name type="common">Saltwater cress</name>
    <name type="synonym">Sisymbrium salsugineum</name>
    <dbReference type="NCBI Taxonomy" id="72664"/>
    <lineage>
        <taxon>Eukaryota</taxon>
        <taxon>Viridiplantae</taxon>
        <taxon>Streptophyta</taxon>
        <taxon>Embryophyta</taxon>
        <taxon>Tracheophyta</taxon>
        <taxon>Spermatophyta</taxon>
        <taxon>Magnoliopsida</taxon>
        <taxon>eudicotyledons</taxon>
        <taxon>Gunneridae</taxon>
        <taxon>Pentapetalae</taxon>
        <taxon>rosids</taxon>
        <taxon>malvids</taxon>
        <taxon>Brassicales</taxon>
        <taxon>Brassicaceae</taxon>
        <taxon>Eutremeae</taxon>
        <taxon>Eutrema</taxon>
    </lineage>
</organism>
<dbReference type="KEGG" id="eus:EUTSA_v10026994mg"/>